<sequence length="459" mass="49531">MAVTPVDVAGSLKKGLTLKSLQDEALARDQAREKATQLQSLAALKHGGFDQQKGITWETGRQAPGGGPAMSDEEFTRQAAVIDPQAGKDWQSFYQGQSEARLARQKLEAPMIVSAFEGVNDQESHSRARQAFASMGGDISDIPPEFDPEFGQARNNMVVQAARFAMQMENKPMSVAPGSSLVDPLTGQPIFTAPNKPRQSKLLTPEELAQQIDLKQAGRNINTVTFGGAKDPVYGVAPKDHVWARNPDGSVLLEENSQGYRTPVAVPIAGGPAARKIEDAEQAGAAGDKQKAIYADVVTQDIDRIIDLVENSRFPVSGAGSYLSVIRGTGASDTALLLDGVKANIGFDRLQQMRDASPTGGALGQVSEFENRLLQATIGSLDQAQTKEQFIFNLRRVQRIYSDIVNVGIKPGDTAKYGEPMGGGRFSKMSLEDLTSLDLEALTPRQREEVGRALERFGY</sequence>
<organism evidence="1 2">
    <name type="scientific">Pelagibius litoralis</name>
    <dbReference type="NCBI Taxonomy" id="374515"/>
    <lineage>
        <taxon>Bacteria</taxon>
        <taxon>Pseudomonadati</taxon>
        <taxon>Pseudomonadota</taxon>
        <taxon>Alphaproteobacteria</taxon>
        <taxon>Rhodospirillales</taxon>
        <taxon>Rhodovibrionaceae</taxon>
        <taxon>Pelagibius</taxon>
    </lineage>
</organism>
<gene>
    <name evidence="1" type="ORF">HBA54_04840</name>
</gene>
<comment type="caution">
    <text evidence="1">The sequence shown here is derived from an EMBL/GenBank/DDBJ whole genome shotgun (WGS) entry which is preliminary data.</text>
</comment>
<dbReference type="Proteomes" id="UP000761264">
    <property type="component" value="Unassembled WGS sequence"/>
</dbReference>
<name>A0A967C7P8_9PROT</name>
<dbReference type="EMBL" id="JAAQPH010000003">
    <property type="protein sequence ID" value="NIA67912.1"/>
    <property type="molecule type" value="Genomic_DNA"/>
</dbReference>
<dbReference type="RefSeq" id="WP_167221957.1">
    <property type="nucleotide sequence ID" value="NZ_JAAQPH010000003.1"/>
</dbReference>
<reference evidence="1" key="1">
    <citation type="submission" date="2020-03" db="EMBL/GenBank/DDBJ databases">
        <title>Genome of Pelagibius litoralis DSM 21314T.</title>
        <authorList>
            <person name="Wang G."/>
        </authorList>
    </citation>
    <scope>NUCLEOTIDE SEQUENCE</scope>
    <source>
        <strain evidence="1">DSM 21314</strain>
    </source>
</reference>
<dbReference type="AlphaFoldDB" id="A0A967C7P8"/>
<accession>A0A967C7P8</accession>
<proteinExistence type="predicted"/>
<keyword evidence="2" id="KW-1185">Reference proteome</keyword>
<evidence type="ECO:0000313" key="1">
    <source>
        <dbReference type="EMBL" id="NIA67912.1"/>
    </source>
</evidence>
<protein>
    <submittedName>
        <fullName evidence="1">Uncharacterized protein</fullName>
    </submittedName>
</protein>
<evidence type="ECO:0000313" key="2">
    <source>
        <dbReference type="Proteomes" id="UP000761264"/>
    </source>
</evidence>